<gene>
    <name evidence="3" type="primary">fabG</name>
    <name evidence="3" type="ORF">HCJ92_17210</name>
</gene>
<dbReference type="Pfam" id="PF13561">
    <property type="entry name" value="adh_short_C2"/>
    <property type="match status" value="1"/>
</dbReference>
<dbReference type="PRINTS" id="PR00081">
    <property type="entry name" value="GDHRDH"/>
</dbReference>
<organism evidence="3 4">
    <name type="scientific">Streptomyces spiramenti</name>
    <dbReference type="NCBI Taxonomy" id="2720606"/>
    <lineage>
        <taxon>Bacteria</taxon>
        <taxon>Bacillati</taxon>
        <taxon>Actinomycetota</taxon>
        <taxon>Actinomycetes</taxon>
        <taxon>Kitasatosporales</taxon>
        <taxon>Streptomycetaceae</taxon>
        <taxon>Streptomyces</taxon>
    </lineage>
</organism>
<dbReference type="InterPro" id="IPR050259">
    <property type="entry name" value="SDR"/>
</dbReference>
<protein>
    <submittedName>
        <fullName evidence="3">3-oxoacyl-ACP reductase FabG</fullName>
    </submittedName>
</protein>
<comment type="caution">
    <text evidence="3">The sequence shown here is derived from an EMBL/GenBank/DDBJ whole genome shotgun (WGS) entry which is preliminary data.</text>
</comment>
<dbReference type="PROSITE" id="PS00061">
    <property type="entry name" value="ADH_SHORT"/>
    <property type="match status" value="1"/>
</dbReference>
<evidence type="ECO:0000256" key="1">
    <source>
        <dbReference type="ARBA" id="ARBA00006484"/>
    </source>
</evidence>
<keyword evidence="4" id="KW-1185">Reference proteome</keyword>
<dbReference type="InterPro" id="IPR036291">
    <property type="entry name" value="NAD(P)-bd_dom_sf"/>
</dbReference>
<dbReference type="InterPro" id="IPR020904">
    <property type="entry name" value="Sc_DH/Rdtase_CS"/>
</dbReference>
<accession>A0ABX1AUP9</accession>
<dbReference type="SMART" id="SM00822">
    <property type="entry name" value="PKS_KR"/>
    <property type="match status" value="1"/>
</dbReference>
<dbReference type="NCBIfam" id="NF009466">
    <property type="entry name" value="PRK12826.1-2"/>
    <property type="match status" value="1"/>
</dbReference>
<dbReference type="Gene3D" id="3.40.50.720">
    <property type="entry name" value="NAD(P)-binding Rossmann-like Domain"/>
    <property type="match status" value="1"/>
</dbReference>
<proteinExistence type="inferred from homology"/>
<dbReference type="RefSeq" id="WP_167934504.1">
    <property type="nucleotide sequence ID" value="NZ_JAAVJB010000157.1"/>
</dbReference>
<feature type="domain" description="Ketoreductase" evidence="2">
    <location>
        <begin position="6"/>
        <end position="184"/>
    </location>
</feature>
<dbReference type="PRINTS" id="PR00080">
    <property type="entry name" value="SDRFAMILY"/>
</dbReference>
<dbReference type="SUPFAM" id="SSF51735">
    <property type="entry name" value="NAD(P)-binding Rossmann-fold domains"/>
    <property type="match status" value="1"/>
</dbReference>
<dbReference type="PANTHER" id="PTHR42879">
    <property type="entry name" value="3-OXOACYL-(ACYL-CARRIER-PROTEIN) REDUCTASE"/>
    <property type="match status" value="1"/>
</dbReference>
<dbReference type="InterPro" id="IPR002347">
    <property type="entry name" value="SDR_fam"/>
</dbReference>
<evidence type="ECO:0000313" key="3">
    <source>
        <dbReference type="EMBL" id="NJP67992.1"/>
    </source>
</evidence>
<dbReference type="Proteomes" id="UP000746503">
    <property type="component" value="Unassembled WGS sequence"/>
</dbReference>
<dbReference type="EMBL" id="JAAVJB010000157">
    <property type="protein sequence ID" value="NJP67992.1"/>
    <property type="molecule type" value="Genomic_DNA"/>
</dbReference>
<comment type="similarity">
    <text evidence="1">Belongs to the short-chain dehydrogenases/reductases (SDR) family.</text>
</comment>
<dbReference type="InterPro" id="IPR057326">
    <property type="entry name" value="KR_dom"/>
</dbReference>
<evidence type="ECO:0000313" key="4">
    <source>
        <dbReference type="Proteomes" id="UP000746503"/>
    </source>
</evidence>
<reference evidence="3 4" key="1">
    <citation type="submission" date="2020-03" db="EMBL/GenBank/DDBJ databases">
        <title>Draft genome of Streptomyces sp. ventii, isolated from the Axial Seamount in the Pacific Ocean, and resequencing of the two type strains Streptomyces lonarensis strain NCL 716 and Streptomyces bohaiensis strain 11A07.</title>
        <authorList>
            <person name="Loughran R.M."/>
            <person name="Pfannmuller K.M."/>
            <person name="Wasson B.J."/>
            <person name="Deadmond M.C."/>
            <person name="Paddock B.E."/>
            <person name="Koyack M.J."/>
            <person name="Gallegos D.A."/>
            <person name="Mitchell E.A."/>
            <person name="Ushijima B."/>
            <person name="Saw J.H."/>
            <person name="Mcphail K.L."/>
            <person name="Videau P."/>
        </authorList>
    </citation>
    <scope>NUCLEOTIDE SEQUENCE [LARGE SCALE GENOMIC DNA]</scope>
    <source>
        <strain evidence="4">5675061</strain>
    </source>
</reference>
<dbReference type="PANTHER" id="PTHR42879:SF2">
    <property type="entry name" value="3-OXOACYL-[ACYL-CARRIER-PROTEIN] REDUCTASE FABG"/>
    <property type="match status" value="1"/>
</dbReference>
<evidence type="ECO:0000259" key="2">
    <source>
        <dbReference type="SMART" id="SM00822"/>
    </source>
</evidence>
<sequence length="252" mass="25268">MTTDRRVAVVTGAARGIGAATAIRLARDGRDVAVVDLAEAECGPTVDAVTAAGGTALAVGCDVTDGAAVAAAVRRVTAELGPPAVLVNNAGVTRDNALFRMTDDDWDTVVAVHLRGAFLMTRACQAAMVDAGFGRIVSLSSTSALGNRGQANYAAAKAGVQGFTRTVALELGRFGVTVNAVAPGFVATAMTAAAAERAGLTVEEFEAEIAARTAVRRIGRPEDVADAVAYLAGDGAGYVSGQTLYVAGGPAG</sequence>
<name>A0ABX1AUP9_9ACTN</name>